<dbReference type="EMBL" id="CP003075">
    <property type="protein sequence ID" value="AEQ52693.1"/>
    <property type="molecule type" value="Genomic_DNA"/>
</dbReference>
<dbReference type="Proteomes" id="UP000008850">
    <property type="component" value="Chromosome"/>
</dbReference>
<name>G4RC70_PELHB</name>
<organism evidence="2 3">
    <name type="scientific">Pelagibacterium halotolerans (strain DSM 22347 / JCM 15775 / CGMCC 1.7692 / B2)</name>
    <dbReference type="NCBI Taxonomy" id="1082931"/>
    <lineage>
        <taxon>Bacteria</taxon>
        <taxon>Pseudomonadati</taxon>
        <taxon>Pseudomonadota</taxon>
        <taxon>Alphaproteobacteria</taxon>
        <taxon>Hyphomicrobiales</taxon>
        <taxon>Devosiaceae</taxon>
        <taxon>Pelagibacterium</taxon>
    </lineage>
</organism>
<proteinExistence type="predicted"/>
<feature type="compositionally biased region" description="Basic residues" evidence="1">
    <location>
        <begin position="403"/>
        <end position="419"/>
    </location>
</feature>
<evidence type="ECO:0000256" key="1">
    <source>
        <dbReference type="SAM" id="MobiDB-lite"/>
    </source>
</evidence>
<keyword evidence="3" id="KW-1185">Reference proteome</keyword>
<feature type="compositionally biased region" description="Polar residues" evidence="1">
    <location>
        <begin position="475"/>
        <end position="484"/>
    </location>
</feature>
<dbReference type="HOGENOM" id="CLU_563654_0_0_5"/>
<feature type="compositionally biased region" description="Polar residues" evidence="1">
    <location>
        <begin position="448"/>
        <end position="458"/>
    </location>
</feature>
<evidence type="ECO:0000313" key="2">
    <source>
        <dbReference type="EMBL" id="AEQ52693.1"/>
    </source>
</evidence>
<gene>
    <name evidence="2" type="ordered locus">KKY_2685</name>
</gene>
<dbReference type="KEGG" id="phl:KKY_2685"/>
<reference evidence="2 3" key="1">
    <citation type="journal article" date="2012" name="J. Bacteriol.">
        <title>Complete genome sequence of Pelagibacterium halotolerans B2T.</title>
        <authorList>
            <person name="Huo Y.Y."/>
            <person name="Cheng H."/>
            <person name="Han X.F."/>
            <person name="Jiang X.W."/>
            <person name="Sun C."/>
            <person name="Zhang X.Q."/>
            <person name="Zhu X.F."/>
            <person name="Liu Y.F."/>
            <person name="Li P.F."/>
            <person name="Ni P.X."/>
            <person name="Wu M."/>
        </authorList>
    </citation>
    <scope>NUCLEOTIDE SEQUENCE [LARGE SCALE GENOMIC DNA]</scope>
    <source>
        <strain evidence="3">DSM 22347 / JCM 15775 / CGMCC 1.7692 / B2</strain>
    </source>
</reference>
<sequence>MRRPYIPHPGPLPSAEEAQRRWVRPTGGEVPYEAYVDLAREGIAPFDYSVVPETGESHAQLVDRVMRSGDLNVQAAHAVAIGLQGFEHRREGRKAVHAAELLAHHETARFRTDPTPVRGDLDACVSSVAFESVSPSIAVNLSALRSLRWDGKLRPQDILLLWILIGCASAGRTPPRVSVLKEGFGISRPHEGLRRLRNATFSFKDDPDIAPEKWLSDCTVSSERLLEIVKPTAGGENYAYLELRTLAALTAQWQEKALRGVMAAAVRARAYWSGGGIVRWGLSRGEVMELFCLPESSDWSRLRKERLQPFSRILESTMALKLDEPYSFGSRFRVSYGTVRNEDQQGRPAAGIELTIRVIGAPEAEVPTRGFARERTQDRASRQQSEVELFGLGKALTHDERKQRRSLAAKKSWKKRRTASPRPAEQSPPRRPNKDEMEIARTLGFLTETPQEALTRTSLARGPNAMPARNEHTLETPSNEPDEG</sequence>
<feature type="region of interest" description="Disordered" evidence="1">
    <location>
        <begin position="391"/>
        <end position="484"/>
    </location>
</feature>
<accession>G4RC70</accession>
<dbReference type="AlphaFoldDB" id="G4RC70"/>
<evidence type="ECO:0000313" key="3">
    <source>
        <dbReference type="Proteomes" id="UP000008850"/>
    </source>
</evidence>
<protein>
    <submittedName>
        <fullName evidence="2">Uncharacterized protein</fullName>
    </submittedName>
</protein>